<keyword evidence="9" id="KW-1185">Reference proteome</keyword>
<dbReference type="InterPro" id="IPR001356">
    <property type="entry name" value="HD"/>
</dbReference>
<comment type="subcellular location">
    <subcellularLocation>
        <location evidence="4 5">Nucleus</location>
    </subcellularLocation>
</comment>
<reference evidence="9" key="1">
    <citation type="submission" date="2024-04" db="EMBL/GenBank/DDBJ databases">
        <authorList>
            <person name="Shaw F."/>
            <person name="Minotto A."/>
        </authorList>
    </citation>
    <scope>NUCLEOTIDE SEQUENCE [LARGE SCALE GENOMIC DNA]</scope>
</reference>
<keyword evidence="3 4" id="KW-0539">Nucleus</keyword>
<evidence type="ECO:0000256" key="3">
    <source>
        <dbReference type="ARBA" id="ARBA00023242"/>
    </source>
</evidence>
<evidence type="ECO:0000256" key="5">
    <source>
        <dbReference type="RuleBase" id="RU000682"/>
    </source>
</evidence>
<feature type="compositionally biased region" description="Polar residues" evidence="6">
    <location>
        <begin position="103"/>
        <end position="120"/>
    </location>
</feature>
<proteinExistence type="predicted"/>
<feature type="DNA-binding region" description="Homeobox" evidence="4">
    <location>
        <begin position="247"/>
        <end position="306"/>
    </location>
</feature>
<dbReference type="CDD" id="cd00086">
    <property type="entry name" value="homeodomain"/>
    <property type="match status" value="1"/>
</dbReference>
<sequence>MSHSDDHFHYGCFPRPARRNSPATGNNNPNSNPGSVRSRGLFGLGHAPDMFPANQYAQQEPTQGRTDYNLPTSSYGHSQWPSNTVQATHQSTSYPADPRYSIPQDQYSSSYPARGNTSISMDPHDARALPPIGSQPQGQYYNTSSNHPMASASHAPSSRSPIDQFPGQFTYNNPSAAYYPPDPRTLPPPVPSGSFNQIPGAAIPRRSSMSVDRTIPSRASIHGQVPYARDPHQLGPSYSHDRNEPLIKPKRKRATADQLKVLNQMYDRTAFPSTEERVALAKQLGMSPRSVQIWFQNKRQAQRTLNRQQEMSSSAPPPPPQPSNPYQSSSLYGAVPPGVYQPQPRPSTAQGHHMSGSPGYDPSPSPSSHSRGRSRDADRNNRRSPSRPR</sequence>
<dbReference type="Gene3D" id="1.10.10.60">
    <property type="entry name" value="Homeodomain-like"/>
    <property type="match status" value="1"/>
</dbReference>
<feature type="region of interest" description="Disordered" evidence="6">
    <location>
        <begin position="299"/>
        <end position="389"/>
    </location>
</feature>
<feature type="domain" description="Homeobox" evidence="7">
    <location>
        <begin position="245"/>
        <end position="305"/>
    </location>
</feature>
<dbReference type="SMART" id="SM00389">
    <property type="entry name" value="HOX"/>
    <property type="match status" value="1"/>
</dbReference>
<evidence type="ECO:0000313" key="9">
    <source>
        <dbReference type="Proteomes" id="UP001497453"/>
    </source>
</evidence>
<dbReference type="Proteomes" id="UP001497453">
    <property type="component" value="Chromosome 4"/>
</dbReference>
<evidence type="ECO:0000256" key="1">
    <source>
        <dbReference type="ARBA" id="ARBA00023125"/>
    </source>
</evidence>
<evidence type="ECO:0000256" key="6">
    <source>
        <dbReference type="SAM" id="MobiDB-lite"/>
    </source>
</evidence>
<evidence type="ECO:0000256" key="2">
    <source>
        <dbReference type="ARBA" id="ARBA00023155"/>
    </source>
</evidence>
<organism evidence="8 9">
    <name type="scientific">Somion occarium</name>
    <dbReference type="NCBI Taxonomy" id="3059160"/>
    <lineage>
        <taxon>Eukaryota</taxon>
        <taxon>Fungi</taxon>
        <taxon>Dikarya</taxon>
        <taxon>Basidiomycota</taxon>
        <taxon>Agaricomycotina</taxon>
        <taxon>Agaricomycetes</taxon>
        <taxon>Polyporales</taxon>
        <taxon>Cerrenaceae</taxon>
        <taxon>Somion</taxon>
    </lineage>
</organism>
<dbReference type="PANTHER" id="PTHR24324">
    <property type="entry name" value="HOMEOBOX PROTEIN HHEX"/>
    <property type="match status" value="1"/>
</dbReference>
<keyword evidence="1 4" id="KW-0238">DNA-binding</keyword>
<feature type="region of interest" description="Disordered" evidence="6">
    <location>
        <begin position="1"/>
        <end position="167"/>
    </location>
</feature>
<dbReference type="InterPro" id="IPR017970">
    <property type="entry name" value="Homeobox_CS"/>
</dbReference>
<feature type="compositionally biased region" description="Polar residues" evidence="6">
    <location>
        <begin position="55"/>
        <end position="94"/>
    </location>
</feature>
<feature type="compositionally biased region" description="Low complexity" evidence="6">
    <location>
        <begin position="25"/>
        <end position="35"/>
    </location>
</feature>
<dbReference type="PANTHER" id="PTHR24324:SF9">
    <property type="entry name" value="HOMEOBOX DOMAIN-CONTAINING PROTEIN"/>
    <property type="match status" value="1"/>
</dbReference>
<dbReference type="EMBL" id="OZ037947">
    <property type="protein sequence ID" value="CAL1707590.1"/>
    <property type="molecule type" value="Genomic_DNA"/>
</dbReference>
<dbReference type="InterPro" id="IPR009057">
    <property type="entry name" value="Homeodomain-like_sf"/>
</dbReference>
<evidence type="ECO:0000256" key="4">
    <source>
        <dbReference type="PROSITE-ProRule" id="PRU00108"/>
    </source>
</evidence>
<dbReference type="SUPFAM" id="SSF46689">
    <property type="entry name" value="Homeodomain-like"/>
    <property type="match status" value="1"/>
</dbReference>
<gene>
    <name evidence="8" type="ORF">GFSPODELE1_LOCUS6443</name>
</gene>
<keyword evidence="2 4" id="KW-0371">Homeobox</keyword>
<name>A0ABP1DIC7_9APHY</name>
<evidence type="ECO:0000313" key="8">
    <source>
        <dbReference type="EMBL" id="CAL1707590.1"/>
    </source>
</evidence>
<feature type="compositionally biased region" description="Polar residues" evidence="6">
    <location>
        <begin position="134"/>
        <end position="143"/>
    </location>
</feature>
<dbReference type="PROSITE" id="PS50071">
    <property type="entry name" value="HOMEOBOX_2"/>
    <property type="match status" value="1"/>
</dbReference>
<dbReference type="InterPro" id="IPR051000">
    <property type="entry name" value="Homeobox_DNA-bind_prot"/>
</dbReference>
<dbReference type="PROSITE" id="PS00027">
    <property type="entry name" value="HOMEOBOX_1"/>
    <property type="match status" value="1"/>
</dbReference>
<dbReference type="Pfam" id="PF00046">
    <property type="entry name" value="Homeodomain"/>
    <property type="match status" value="1"/>
</dbReference>
<protein>
    <recommendedName>
        <fullName evidence="7">Homeobox domain-containing protein</fullName>
    </recommendedName>
</protein>
<feature type="compositionally biased region" description="Polar residues" evidence="6">
    <location>
        <begin position="299"/>
        <end position="311"/>
    </location>
</feature>
<feature type="compositionally biased region" description="Low complexity" evidence="6">
    <location>
        <begin position="355"/>
        <end position="369"/>
    </location>
</feature>
<evidence type="ECO:0000259" key="7">
    <source>
        <dbReference type="PROSITE" id="PS50071"/>
    </source>
</evidence>
<accession>A0ABP1DIC7</accession>
<feature type="compositionally biased region" description="Low complexity" evidence="6">
    <location>
        <begin position="144"/>
        <end position="161"/>
    </location>
</feature>